<evidence type="ECO:0000259" key="2">
    <source>
        <dbReference type="Pfam" id="PF20448"/>
    </source>
</evidence>
<dbReference type="Proteomes" id="UP000290013">
    <property type="component" value="Chromosome"/>
</dbReference>
<dbReference type="KEGG" id="ctai:NCTC12078_00999"/>
<dbReference type="Pfam" id="PF20448">
    <property type="entry name" value="DUF6705"/>
    <property type="match status" value="1"/>
</dbReference>
<feature type="signal peptide" evidence="1">
    <location>
        <begin position="1"/>
        <end position="18"/>
    </location>
</feature>
<keyword evidence="1" id="KW-0732">Signal</keyword>
<evidence type="ECO:0000313" key="4">
    <source>
        <dbReference type="Proteomes" id="UP000290013"/>
    </source>
</evidence>
<feature type="domain" description="DUF6705" evidence="2">
    <location>
        <begin position="1"/>
        <end position="185"/>
    </location>
</feature>
<proteinExistence type="predicted"/>
<protein>
    <recommendedName>
        <fullName evidence="2">DUF6705 domain-containing protein</fullName>
    </recommendedName>
</protein>
<dbReference type="AlphaFoldDB" id="A0A4U8WA15"/>
<organism evidence="3 4">
    <name type="scientific">Chryseobacterium taihuense</name>
    <dbReference type="NCBI Taxonomy" id="1141221"/>
    <lineage>
        <taxon>Bacteria</taxon>
        <taxon>Pseudomonadati</taxon>
        <taxon>Bacteroidota</taxon>
        <taxon>Flavobacteriia</taxon>
        <taxon>Flavobacteriales</taxon>
        <taxon>Weeksellaceae</taxon>
        <taxon>Chryseobacterium group</taxon>
        <taxon>Chryseobacterium</taxon>
    </lineage>
</organism>
<reference evidence="3 4" key="1">
    <citation type="submission" date="2019-02" db="EMBL/GenBank/DDBJ databases">
        <authorList>
            <consortium name="Pathogen Informatics"/>
        </authorList>
    </citation>
    <scope>NUCLEOTIDE SEQUENCE [LARGE SCALE GENOMIC DNA]</scope>
    <source>
        <strain evidence="3 4">3012STDY6944375</strain>
    </source>
</reference>
<sequence length="185" mass="21104">MKNFLAILLLIMIVNCKAQSPVYTLGQSPINKPQNSYVKDTNNILNKFAGTWVHSQNGKIFTIILQKSEMVDLNDYYVDELQGNFKYLVNNNMIANTDTSNFSGKNSSIFGFTLWEGNPNKVTLFFSDPERPKMSMRVTLTYSNMNGTEKLHWDLKLTGYVSSRDPNMNPATDFRVPTNVELIKQ</sequence>
<accession>A0A4U8WA15</accession>
<name>A0A4U8WA15_9FLAO</name>
<dbReference type="RefSeq" id="WP_130913732.1">
    <property type="nucleotide sequence ID" value="NZ_LR215974.1"/>
</dbReference>
<evidence type="ECO:0000313" key="3">
    <source>
        <dbReference type="EMBL" id="VFB03012.1"/>
    </source>
</evidence>
<dbReference type="EMBL" id="LR215974">
    <property type="protein sequence ID" value="VFB03012.1"/>
    <property type="molecule type" value="Genomic_DNA"/>
</dbReference>
<evidence type="ECO:0000256" key="1">
    <source>
        <dbReference type="SAM" id="SignalP"/>
    </source>
</evidence>
<gene>
    <name evidence="3" type="ORF">NCTC12078_00999</name>
</gene>
<feature type="chain" id="PRO_5020319381" description="DUF6705 domain-containing protein" evidence="1">
    <location>
        <begin position="19"/>
        <end position="185"/>
    </location>
</feature>
<dbReference type="InterPro" id="IPR046551">
    <property type="entry name" value="DUF6705"/>
</dbReference>